<gene>
    <name evidence="4" type="ORF">CFBP7129_27650</name>
</gene>
<feature type="domain" description="Microcystin LR degradation protein MlrC C-terminal" evidence="2">
    <location>
        <begin position="308"/>
        <end position="485"/>
    </location>
</feature>
<dbReference type="GO" id="GO:0006508">
    <property type="term" value="P:proteolysis"/>
    <property type="evidence" value="ECO:0007669"/>
    <property type="project" value="UniProtKB-KW"/>
</dbReference>
<evidence type="ECO:0000259" key="2">
    <source>
        <dbReference type="Pfam" id="PF07171"/>
    </source>
</evidence>
<dbReference type="RefSeq" id="WP_137006279.1">
    <property type="nucleotide sequence ID" value="NZ_CP039924.1"/>
</dbReference>
<keyword evidence="1" id="KW-0482">Metalloprotease</keyword>
<dbReference type="Proteomes" id="UP000298649">
    <property type="component" value="Plasmid pAtCFBP7129a"/>
</dbReference>
<comment type="function">
    <text evidence="1">Involved in peptidolytic degradation of cyclic heptapeptide hepatotoxin microcystin (MC).</text>
</comment>
<comment type="cofactor">
    <cofactor evidence="1">
        <name>Zn(2+)</name>
        <dbReference type="ChEBI" id="CHEBI:29105"/>
    </cofactor>
    <text evidence="1">Binds 1 zinc ion per subunit.</text>
</comment>
<sequence length="500" mass="52857">MTSRRVAFAGFIHETNTFAPTKATYDAFLKGSGHLPLCRGGEMIALVRGANTGIEGALDYARQANWEVVPILRASAVPSAHVTEDAFERIAGEIVAGIVAALPLDGIYLDFHGAMVCEHLDDGEGELLARIKSAVGNDIPVAVSLDLHGNITRQSVRDADVMIGYRTYPHVDMALTGKRAAGLLDRLMNGERFAKSYRQIDYLIPISWQCTQMEPAQSIYARLAGLEEEQTIVSLSFFPGFPAADFNDCGATVLSYGTTQDAADLAADELKVLIDASEPAFAGRVYSADEGVKEAMRLAATAAKPVVLADTQDNPGAGGDSDTTGMLRALIDNGAQNAALGLLYDPEAALAAQAAGVGATIHIALGGKSGIPGDEPLEAEFVVEALSDGLTRVTGPYYGDTLMRLGPSACLRIGGVRVAVASHKVQMADRGLFRYLGIEPETSSILVNKSSVHFRADFEPFAEAILVCAAPGPMAVDPAALAWRRLRPGIRLSPLSTALS</sequence>
<accession>A0A4D7Z1U6</accession>
<keyword evidence="1" id="KW-0479">Metal-binding</keyword>
<dbReference type="AlphaFoldDB" id="A0A4D7Z1U6"/>
<dbReference type="Pfam" id="PF07171">
    <property type="entry name" value="MlrC_C"/>
    <property type="match status" value="1"/>
</dbReference>
<keyword evidence="4" id="KW-0614">Plasmid</keyword>
<keyword evidence="1" id="KW-0645">Protease</keyword>
<evidence type="ECO:0000313" key="4">
    <source>
        <dbReference type="EMBL" id="QCL97942.1"/>
    </source>
</evidence>
<dbReference type="GO" id="GO:0046872">
    <property type="term" value="F:metal ion binding"/>
    <property type="evidence" value="ECO:0007669"/>
    <property type="project" value="UniProtKB-KW"/>
</dbReference>
<dbReference type="PIRSF" id="PIRSF012702">
    <property type="entry name" value="UCP012702"/>
    <property type="match status" value="1"/>
</dbReference>
<keyword evidence="1" id="KW-0378">Hydrolase</keyword>
<dbReference type="InterPro" id="IPR010799">
    <property type="entry name" value="MlrC_C"/>
</dbReference>
<organism evidence="4 5">
    <name type="scientific">Agrobacterium tumefaciens</name>
    <dbReference type="NCBI Taxonomy" id="358"/>
    <lineage>
        <taxon>Bacteria</taxon>
        <taxon>Pseudomonadati</taxon>
        <taxon>Pseudomonadota</taxon>
        <taxon>Alphaproteobacteria</taxon>
        <taxon>Hyphomicrobiales</taxon>
        <taxon>Rhizobiaceae</taxon>
        <taxon>Rhizobium/Agrobacterium group</taxon>
        <taxon>Agrobacterium</taxon>
        <taxon>Agrobacterium tumefaciens complex</taxon>
    </lineage>
</organism>
<feature type="domain" description="Microcystin LR degradation protein MlrC N-terminal" evidence="3">
    <location>
        <begin position="5"/>
        <end position="296"/>
    </location>
</feature>
<name>A0A4D7Z1U6_AGRTU</name>
<dbReference type="Pfam" id="PF07364">
    <property type="entry name" value="DUF1485"/>
    <property type="match status" value="1"/>
</dbReference>
<evidence type="ECO:0000313" key="5">
    <source>
        <dbReference type="Proteomes" id="UP000298649"/>
    </source>
</evidence>
<evidence type="ECO:0000256" key="1">
    <source>
        <dbReference type="PIRNR" id="PIRNR012702"/>
    </source>
</evidence>
<proteinExistence type="inferred from homology"/>
<dbReference type="InterPro" id="IPR015995">
    <property type="entry name" value="MlrC_N"/>
</dbReference>
<comment type="similarity">
    <text evidence="1">Belongs to the peptidase M81 family.</text>
</comment>
<protein>
    <recommendedName>
        <fullName evidence="1">Microcystinase C</fullName>
        <shortName evidence="1">MlrC</shortName>
    </recommendedName>
</protein>
<reference evidence="4 5" key="1">
    <citation type="submission" date="2019-04" db="EMBL/GenBank/DDBJ databases">
        <title>Complete genome sequence of Agrobacterium tumefaciens CFBP7129.</title>
        <authorList>
            <person name="Haryono M."/>
            <person name="Lin Y.-C."/>
            <person name="Lai E.-M."/>
            <person name="Kuo C.-H."/>
        </authorList>
    </citation>
    <scope>NUCLEOTIDE SEQUENCE [LARGE SCALE GENOMIC DNA]</scope>
    <source>
        <strain evidence="4 5">CFBP7129</strain>
        <plasmid evidence="5">patcfbp7129a</plasmid>
    </source>
</reference>
<geneLocation type="plasmid" evidence="5">
    <name>patcfbp7129a</name>
</geneLocation>
<dbReference type="GO" id="GO:0008237">
    <property type="term" value="F:metallopeptidase activity"/>
    <property type="evidence" value="ECO:0007669"/>
    <property type="project" value="UniProtKB-KW"/>
</dbReference>
<evidence type="ECO:0000259" key="3">
    <source>
        <dbReference type="Pfam" id="PF07364"/>
    </source>
</evidence>
<dbReference type="EMBL" id="CP039924">
    <property type="protein sequence ID" value="QCL97942.1"/>
    <property type="molecule type" value="Genomic_DNA"/>
</dbReference>
<dbReference type="InterPro" id="IPR009197">
    <property type="entry name" value="MlrC"/>
</dbReference>